<evidence type="ECO:0000256" key="3">
    <source>
        <dbReference type="ARBA" id="ARBA00022475"/>
    </source>
</evidence>
<feature type="transmembrane region" description="Helical" evidence="7">
    <location>
        <begin position="12"/>
        <end position="32"/>
    </location>
</feature>
<name>A0A212K4D5_9DELT</name>
<evidence type="ECO:0000313" key="8">
    <source>
        <dbReference type="EMBL" id="SBW06478.1"/>
    </source>
</evidence>
<feature type="transmembrane region" description="Helical" evidence="7">
    <location>
        <begin position="216"/>
        <end position="245"/>
    </location>
</feature>
<keyword evidence="6 7" id="KW-0472">Membrane</keyword>
<keyword evidence="3" id="KW-1003">Cell membrane</keyword>
<gene>
    <name evidence="8" type="ORF">KL86DPRO_20667</name>
</gene>
<dbReference type="PANTHER" id="PTHR42865:SF7">
    <property type="entry name" value="PROTON_GLUTAMATE-ASPARTATE SYMPORTER"/>
    <property type="match status" value="1"/>
</dbReference>
<dbReference type="SUPFAM" id="SSF118215">
    <property type="entry name" value="Proton glutamate symport protein"/>
    <property type="match status" value="1"/>
</dbReference>
<proteinExistence type="predicted"/>
<dbReference type="PANTHER" id="PTHR42865">
    <property type="entry name" value="PROTON/GLUTAMATE-ASPARTATE SYMPORTER"/>
    <property type="match status" value="1"/>
</dbReference>
<reference evidence="8" key="1">
    <citation type="submission" date="2016-04" db="EMBL/GenBank/DDBJ databases">
        <authorList>
            <person name="Evans L.H."/>
            <person name="Alamgir A."/>
            <person name="Owens N."/>
            <person name="Weber N.D."/>
            <person name="Virtaneva K."/>
            <person name="Barbian K."/>
            <person name="Babar A."/>
            <person name="Rosenke K."/>
        </authorList>
    </citation>
    <scope>NUCLEOTIDE SEQUENCE</scope>
    <source>
        <strain evidence="8">86</strain>
    </source>
</reference>
<evidence type="ECO:0000256" key="6">
    <source>
        <dbReference type="ARBA" id="ARBA00023136"/>
    </source>
</evidence>
<dbReference type="EMBL" id="FLUQ01000002">
    <property type="protein sequence ID" value="SBW06478.1"/>
    <property type="molecule type" value="Genomic_DNA"/>
</dbReference>
<accession>A0A212K4D5</accession>
<evidence type="ECO:0000256" key="1">
    <source>
        <dbReference type="ARBA" id="ARBA00004651"/>
    </source>
</evidence>
<keyword evidence="2" id="KW-0813">Transport</keyword>
<dbReference type="GO" id="GO:0005886">
    <property type="term" value="C:plasma membrane"/>
    <property type="evidence" value="ECO:0007669"/>
    <property type="project" value="UniProtKB-SubCell"/>
</dbReference>
<evidence type="ECO:0000256" key="4">
    <source>
        <dbReference type="ARBA" id="ARBA00022692"/>
    </source>
</evidence>
<dbReference type="PRINTS" id="PR00173">
    <property type="entry name" value="EDTRNSPORT"/>
</dbReference>
<organism evidence="8">
    <name type="scientific">uncultured delta proteobacterium</name>
    <dbReference type="NCBI Taxonomy" id="34034"/>
    <lineage>
        <taxon>Bacteria</taxon>
        <taxon>Deltaproteobacteria</taxon>
        <taxon>environmental samples</taxon>
    </lineage>
</organism>
<sequence length="425" mass="45268">MAHGATQKKGIPLWGKILIGLIIGCIIGFLWPSLGSKLQPIGTAFIKAIKMIVMPLIFSAVTLGIYKMGSDLKQLGKLGIFAFGWFYLATGVAMVIGISLSILFHPGAGVDLSLAQGTTLPSHIGANMDWAKFFLDIIPDNIVMAMAQQKIIPTLFFAICFGICLSQIKGKAKPIIDVLDGVQNAMFRLTHGIIATSPYAVAGIMAWVFATQGLALLLALAKLVGVMYLGLFCIMIIFGVIVALLGENPFYVLKKVLEPFLLAFTTASSEVTLPVHMEILERTGIPNRVVSFVLPLGYSFNLDGAALGQSLYICFLAQAYGLELGIASILTILVTTLIANKGTANVPSASIVVISVVLGSLGLPLEGIAILMAVDRFMDMGRTAVNVLGNTVACLLLYRIAGGHLKDDDLERIERQQLAGVGADD</sequence>
<keyword evidence="5 7" id="KW-1133">Transmembrane helix</keyword>
<dbReference type="Gene3D" id="1.10.3860.10">
    <property type="entry name" value="Sodium:dicarboxylate symporter"/>
    <property type="match status" value="1"/>
</dbReference>
<feature type="transmembrane region" description="Helical" evidence="7">
    <location>
        <begin position="351"/>
        <end position="374"/>
    </location>
</feature>
<evidence type="ECO:0000256" key="2">
    <source>
        <dbReference type="ARBA" id="ARBA00022448"/>
    </source>
</evidence>
<evidence type="ECO:0000256" key="7">
    <source>
        <dbReference type="SAM" id="Phobius"/>
    </source>
</evidence>
<dbReference type="GO" id="GO:0015293">
    <property type="term" value="F:symporter activity"/>
    <property type="evidence" value="ECO:0007669"/>
    <property type="project" value="UniProtKB-KW"/>
</dbReference>
<feature type="transmembrane region" description="Helical" evidence="7">
    <location>
        <begin position="44"/>
        <end position="66"/>
    </location>
</feature>
<feature type="transmembrane region" description="Helical" evidence="7">
    <location>
        <begin position="189"/>
        <end position="210"/>
    </location>
</feature>
<dbReference type="InterPro" id="IPR001991">
    <property type="entry name" value="Na-dicarboxylate_symporter"/>
</dbReference>
<protein>
    <submittedName>
        <fullName evidence="8">Sodium:dicarboxylate symporter</fullName>
    </submittedName>
</protein>
<comment type="subcellular location">
    <subcellularLocation>
        <location evidence="1">Cell membrane</location>
        <topology evidence="1">Multi-pass membrane protein</topology>
    </subcellularLocation>
</comment>
<dbReference type="InterPro" id="IPR036458">
    <property type="entry name" value="Na:dicarbo_symporter_sf"/>
</dbReference>
<keyword evidence="4 7" id="KW-0812">Transmembrane</keyword>
<feature type="transmembrane region" description="Helical" evidence="7">
    <location>
        <begin position="151"/>
        <end position="168"/>
    </location>
</feature>
<dbReference type="AlphaFoldDB" id="A0A212K4D5"/>
<feature type="transmembrane region" description="Helical" evidence="7">
    <location>
        <begin position="78"/>
        <end position="104"/>
    </location>
</feature>
<feature type="transmembrane region" description="Helical" evidence="7">
    <location>
        <begin position="319"/>
        <end position="339"/>
    </location>
</feature>
<dbReference type="GO" id="GO:0006835">
    <property type="term" value="P:dicarboxylic acid transport"/>
    <property type="evidence" value="ECO:0007669"/>
    <property type="project" value="TreeGrafter"/>
</dbReference>
<evidence type="ECO:0000256" key="5">
    <source>
        <dbReference type="ARBA" id="ARBA00022989"/>
    </source>
</evidence>
<dbReference type="Pfam" id="PF00375">
    <property type="entry name" value="SDF"/>
    <property type="match status" value="1"/>
</dbReference>